<name>A0A5P1FW08_ASPOF</name>
<dbReference type="GO" id="GO:0016020">
    <property type="term" value="C:membrane"/>
    <property type="evidence" value="ECO:0007669"/>
    <property type="project" value="UniProtKB-SubCell"/>
</dbReference>
<dbReference type="GO" id="GO:0030247">
    <property type="term" value="F:polysaccharide binding"/>
    <property type="evidence" value="ECO:0007669"/>
    <property type="project" value="InterPro"/>
</dbReference>
<evidence type="ECO:0000256" key="7">
    <source>
        <dbReference type="SAM" id="Phobius"/>
    </source>
</evidence>
<keyword evidence="7" id="KW-0812">Transmembrane</keyword>
<evidence type="ECO:0000256" key="5">
    <source>
        <dbReference type="PROSITE-ProRule" id="PRU10141"/>
    </source>
</evidence>
<accession>A0A5P1FW08</accession>
<dbReference type="InterPro" id="IPR000719">
    <property type="entry name" value="Prot_kinase_dom"/>
</dbReference>
<dbReference type="GO" id="GO:0004672">
    <property type="term" value="F:protein kinase activity"/>
    <property type="evidence" value="ECO:0007669"/>
    <property type="project" value="InterPro"/>
</dbReference>
<dbReference type="PROSITE" id="PS50011">
    <property type="entry name" value="PROTEIN_KINASE_DOM"/>
    <property type="match status" value="1"/>
</dbReference>
<dbReference type="Gene3D" id="3.30.200.20">
    <property type="entry name" value="Phosphorylase Kinase, domain 1"/>
    <property type="match status" value="1"/>
</dbReference>
<dbReference type="InterPro" id="IPR011009">
    <property type="entry name" value="Kinase-like_dom_sf"/>
</dbReference>
<dbReference type="InterPro" id="IPR001245">
    <property type="entry name" value="Ser-Thr/Tyr_kinase_cat_dom"/>
</dbReference>
<feature type="signal peptide" evidence="8">
    <location>
        <begin position="1"/>
        <end position="29"/>
    </location>
</feature>
<feature type="compositionally biased region" description="Basic residues" evidence="6">
    <location>
        <begin position="408"/>
        <end position="417"/>
    </location>
</feature>
<reference evidence="11" key="1">
    <citation type="journal article" date="2017" name="Nat. Commun.">
        <title>The asparagus genome sheds light on the origin and evolution of a young Y chromosome.</title>
        <authorList>
            <person name="Harkess A."/>
            <person name="Zhou J."/>
            <person name="Xu C."/>
            <person name="Bowers J.E."/>
            <person name="Van der Hulst R."/>
            <person name="Ayyampalayam S."/>
            <person name="Mercati F."/>
            <person name="Riccardi P."/>
            <person name="McKain M.R."/>
            <person name="Kakrana A."/>
            <person name="Tang H."/>
            <person name="Ray J."/>
            <person name="Groenendijk J."/>
            <person name="Arikit S."/>
            <person name="Mathioni S.M."/>
            <person name="Nakano M."/>
            <person name="Shan H."/>
            <person name="Telgmann-Rauber A."/>
            <person name="Kanno A."/>
            <person name="Yue Z."/>
            <person name="Chen H."/>
            <person name="Li W."/>
            <person name="Chen Y."/>
            <person name="Xu X."/>
            <person name="Zhang Y."/>
            <person name="Luo S."/>
            <person name="Chen H."/>
            <person name="Gao J."/>
            <person name="Mao Z."/>
            <person name="Pires J.C."/>
            <person name="Luo M."/>
            <person name="Kudrna D."/>
            <person name="Wing R.A."/>
            <person name="Meyers B.C."/>
            <person name="Yi K."/>
            <person name="Kong H."/>
            <person name="Lavrijsen P."/>
            <person name="Sunseri F."/>
            <person name="Falavigna A."/>
            <person name="Ye Y."/>
            <person name="Leebens-Mack J.H."/>
            <person name="Chen G."/>
        </authorList>
    </citation>
    <scope>NUCLEOTIDE SEQUENCE [LARGE SCALE GENOMIC DNA]</scope>
    <source>
        <strain evidence="11">cv. DH0086</strain>
    </source>
</reference>
<dbReference type="PROSITE" id="PS00107">
    <property type="entry name" value="PROTEIN_KINASE_ATP"/>
    <property type="match status" value="1"/>
</dbReference>
<protein>
    <recommendedName>
        <fullName evidence="9">Protein kinase domain-containing protein</fullName>
    </recommendedName>
</protein>
<evidence type="ECO:0000256" key="8">
    <source>
        <dbReference type="SAM" id="SignalP"/>
    </source>
</evidence>
<dbReference type="Gramene" id="ONK81737">
    <property type="protein sequence ID" value="ONK81737"/>
    <property type="gene ID" value="A4U43_C01F32370"/>
</dbReference>
<dbReference type="Proteomes" id="UP000243459">
    <property type="component" value="Chromosome 1"/>
</dbReference>
<keyword evidence="7" id="KW-0472">Membrane</keyword>
<comment type="subcellular location">
    <subcellularLocation>
        <location evidence="1">Membrane</location>
        <topology evidence="1">Single-pass membrane protein</topology>
    </subcellularLocation>
</comment>
<evidence type="ECO:0000313" key="11">
    <source>
        <dbReference type="Proteomes" id="UP000243459"/>
    </source>
</evidence>
<keyword evidence="3 5" id="KW-0547">Nucleotide-binding</keyword>
<keyword evidence="2 8" id="KW-0732">Signal</keyword>
<feature type="transmembrane region" description="Helical" evidence="7">
    <location>
        <begin position="181"/>
        <end position="205"/>
    </location>
</feature>
<feature type="compositionally biased region" description="Basic residues" evidence="6">
    <location>
        <begin position="368"/>
        <end position="379"/>
    </location>
</feature>
<evidence type="ECO:0000256" key="6">
    <source>
        <dbReference type="SAM" id="MobiDB-lite"/>
    </source>
</evidence>
<dbReference type="Pfam" id="PF13947">
    <property type="entry name" value="GUB_WAK_bind"/>
    <property type="match status" value="1"/>
</dbReference>
<proteinExistence type="predicted"/>
<feature type="region of interest" description="Disordered" evidence="6">
    <location>
        <begin position="368"/>
        <end position="434"/>
    </location>
</feature>
<dbReference type="GO" id="GO:0005524">
    <property type="term" value="F:ATP binding"/>
    <property type="evidence" value="ECO:0007669"/>
    <property type="project" value="UniProtKB-UniRule"/>
</dbReference>
<evidence type="ECO:0000259" key="9">
    <source>
        <dbReference type="PROSITE" id="PS50011"/>
    </source>
</evidence>
<evidence type="ECO:0000256" key="4">
    <source>
        <dbReference type="ARBA" id="ARBA00022840"/>
    </source>
</evidence>
<evidence type="ECO:0000256" key="1">
    <source>
        <dbReference type="ARBA" id="ARBA00004167"/>
    </source>
</evidence>
<dbReference type="SUPFAM" id="SSF56112">
    <property type="entry name" value="Protein kinase-like (PK-like)"/>
    <property type="match status" value="1"/>
</dbReference>
<dbReference type="InterPro" id="IPR017441">
    <property type="entry name" value="Protein_kinase_ATP_BS"/>
</dbReference>
<dbReference type="PANTHER" id="PTHR46008">
    <property type="entry name" value="LEAF RUST 10 DISEASE-RESISTANCE LOCUS RECEPTOR-LIKE PROTEIN KINASE-LIKE 1.4"/>
    <property type="match status" value="1"/>
</dbReference>
<gene>
    <name evidence="10" type="ORF">A4U43_C01F32370</name>
</gene>
<dbReference type="PANTHER" id="PTHR46008:SF2">
    <property type="entry name" value="LEAF RUST 10 DISEASE-RESISTANCE LOCUS RECEPTOR-LIKE PROTEIN KINASE-LIKE 1.4"/>
    <property type="match status" value="1"/>
</dbReference>
<dbReference type="InterPro" id="IPR025287">
    <property type="entry name" value="WAK_GUB"/>
</dbReference>
<keyword evidence="11" id="KW-1185">Reference proteome</keyword>
<keyword evidence="4 5" id="KW-0067">ATP-binding</keyword>
<evidence type="ECO:0000256" key="3">
    <source>
        <dbReference type="ARBA" id="ARBA00022741"/>
    </source>
</evidence>
<dbReference type="AlphaFoldDB" id="A0A5P1FW08"/>
<feature type="binding site" evidence="5">
    <location>
        <position position="288"/>
    </location>
    <ligand>
        <name>ATP</name>
        <dbReference type="ChEBI" id="CHEBI:30616"/>
    </ligand>
</feature>
<feature type="domain" description="Protein kinase" evidence="9">
    <location>
        <begin position="260"/>
        <end position="434"/>
    </location>
</feature>
<dbReference type="EMBL" id="CM007381">
    <property type="protein sequence ID" value="ONK81737.1"/>
    <property type="molecule type" value="Genomic_DNA"/>
</dbReference>
<organism evidence="10 11">
    <name type="scientific">Asparagus officinalis</name>
    <name type="common">Garden asparagus</name>
    <dbReference type="NCBI Taxonomy" id="4686"/>
    <lineage>
        <taxon>Eukaryota</taxon>
        <taxon>Viridiplantae</taxon>
        <taxon>Streptophyta</taxon>
        <taxon>Embryophyta</taxon>
        <taxon>Tracheophyta</taxon>
        <taxon>Spermatophyta</taxon>
        <taxon>Magnoliopsida</taxon>
        <taxon>Liliopsida</taxon>
        <taxon>Asparagales</taxon>
        <taxon>Asparagaceae</taxon>
        <taxon>Asparagoideae</taxon>
        <taxon>Asparagus</taxon>
    </lineage>
</organism>
<evidence type="ECO:0000313" key="10">
    <source>
        <dbReference type="EMBL" id="ONK81737.1"/>
    </source>
</evidence>
<dbReference type="Pfam" id="PF07714">
    <property type="entry name" value="PK_Tyr_Ser-Thr"/>
    <property type="match status" value="1"/>
</dbReference>
<dbReference type="OMA" id="EPVCKTD"/>
<keyword evidence="7" id="KW-1133">Transmembrane helix</keyword>
<feature type="chain" id="PRO_5024393625" description="Protein kinase domain-containing protein" evidence="8">
    <location>
        <begin position="30"/>
        <end position="434"/>
    </location>
</feature>
<evidence type="ECO:0000256" key="2">
    <source>
        <dbReference type="ARBA" id="ARBA00022729"/>
    </source>
</evidence>
<sequence>MQLHHHLPLLVPLLLLLILLTLTSPSASSQHSECAPHSTTVTVSYPFLLPGSLRPDSCGLPDYALSCSPSNTLTLSISKKTYQVLSLDAPNRVLTLVDPAFLDQLCPQPSSANSALDLDPSLFRYTGDDRNITVFINCSSSSVSRPISSTFNITCSAGQNSYYRLNNDTADYRLNNDTEDVVLGGCVVSGVGGFLLACTIFFFCYKYKLKKKYSKSLTPSTAIVQDFSSSFSKKDSETISFHCQTPLFSYEELVEATNGFDRSKELGDGGYGTVYKGLLRDGRVVAVKRLYETSYKRVEQFMNEVGILSRVRHPNLVTLYGSTSPNSPHLLLVYEFIPNGTLADHLHNPVRPPLPPPLCRHRHRIRPLLPPLHRHHPPRRQNPQHPRRQQLQREGCRFRPLPPFPRQCHARVHRAPRNPRVPRPGVPQALSTYR</sequence>